<reference evidence="1 2" key="1">
    <citation type="submission" date="2017-05" db="EMBL/GenBank/DDBJ databases">
        <authorList>
            <person name="Varghese N."/>
            <person name="Submissions S."/>
        </authorList>
    </citation>
    <scope>NUCLEOTIDE SEQUENCE [LARGE SCALE GENOMIC DNA]</scope>
    <source>
        <strain evidence="1 2">DSM 18015</strain>
    </source>
</reference>
<accession>A0ABY1QYL6</accession>
<gene>
    <name evidence="1" type="ORF">SAMN05421679_10239</name>
</gene>
<name>A0ABY1QYL6_9FLAO</name>
<dbReference type="EMBL" id="FXUO01000002">
    <property type="protein sequence ID" value="SMP89614.1"/>
    <property type="molecule type" value="Genomic_DNA"/>
</dbReference>
<dbReference type="Proteomes" id="UP001158050">
    <property type="component" value="Unassembled WGS sequence"/>
</dbReference>
<sequence length="68" mass="7836">MIIDFLSDIYLGAFIRPPFPLFCAEAFLARTKRAPLRPGRRLVFQSNFNIHSAKIKPIEKIENPQSFS</sequence>
<comment type="caution">
    <text evidence="1">The sequence shown here is derived from an EMBL/GenBank/DDBJ whole genome shotgun (WGS) entry which is preliminary data.</text>
</comment>
<organism evidence="1 2">
    <name type="scientific">Epilithonimonas pallida</name>
    <dbReference type="NCBI Taxonomy" id="373671"/>
    <lineage>
        <taxon>Bacteria</taxon>
        <taxon>Pseudomonadati</taxon>
        <taxon>Bacteroidota</taxon>
        <taxon>Flavobacteriia</taxon>
        <taxon>Flavobacteriales</taxon>
        <taxon>Weeksellaceae</taxon>
        <taxon>Chryseobacterium group</taxon>
        <taxon>Epilithonimonas</taxon>
    </lineage>
</organism>
<keyword evidence="2" id="KW-1185">Reference proteome</keyword>
<proteinExistence type="predicted"/>
<protein>
    <submittedName>
        <fullName evidence="1">Uncharacterized protein</fullName>
    </submittedName>
</protein>
<evidence type="ECO:0000313" key="2">
    <source>
        <dbReference type="Proteomes" id="UP001158050"/>
    </source>
</evidence>
<evidence type="ECO:0000313" key="1">
    <source>
        <dbReference type="EMBL" id="SMP89614.1"/>
    </source>
</evidence>